<dbReference type="PROSITE" id="PS50056">
    <property type="entry name" value="TYR_PHOSPHATASE_2"/>
    <property type="match status" value="1"/>
</dbReference>
<organism evidence="3 4">
    <name type="scientific">Parendozoicomonas callyspongiae</name>
    <dbReference type="NCBI Taxonomy" id="2942213"/>
    <lineage>
        <taxon>Bacteria</taxon>
        <taxon>Pseudomonadati</taxon>
        <taxon>Pseudomonadota</taxon>
        <taxon>Gammaproteobacteria</taxon>
        <taxon>Oceanospirillales</taxon>
        <taxon>Endozoicomonadaceae</taxon>
        <taxon>Parendozoicomonas</taxon>
    </lineage>
</organism>
<dbReference type="InterPro" id="IPR057023">
    <property type="entry name" value="PTP-SAK"/>
</dbReference>
<gene>
    <name evidence="3" type="ORF">M3P05_17060</name>
</gene>
<dbReference type="InterPro" id="IPR000387">
    <property type="entry name" value="Tyr_Pase_dom"/>
</dbReference>
<dbReference type="InterPro" id="IPR016130">
    <property type="entry name" value="Tyr_Pase_AS"/>
</dbReference>
<evidence type="ECO:0000256" key="1">
    <source>
        <dbReference type="ARBA" id="ARBA00022801"/>
    </source>
</evidence>
<dbReference type="InterPro" id="IPR029021">
    <property type="entry name" value="Prot-tyrosine_phosphatase-like"/>
</dbReference>
<proteinExistence type="predicted"/>
<evidence type="ECO:0000313" key="4">
    <source>
        <dbReference type="Proteomes" id="UP001203338"/>
    </source>
</evidence>
<evidence type="ECO:0000313" key="3">
    <source>
        <dbReference type="EMBL" id="MCL6271629.1"/>
    </source>
</evidence>
<evidence type="ECO:0000259" key="2">
    <source>
        <dbReference type="PROSITE" id="PS50056"/>
    </source>
</evidence>
<keyword evidence="4" id="KW-1185">Reference proteome</keyword>
<feature type="domain" description="Tyrosine specific protein phosphatases" evidence="2">
    <location>
        <begin position="92"/>
        <end position="144"/>
    </location>
</feature>
<dbReference type="Proteomes" id="UP001203338">
    <property type="component" value="Unassembled WGS sequence"/>
</dbReference>
<name>A0ABT0PJR6_9GAMM</name>
<dbReference type="SUPFAM" id="SSF52799">
    <property type="entry name" value="(Phosphotyrosine protein) phosphatases II"/>
    <property type="match status" value="1"/>
</dbReference>
<dbReference type="RefSeq" id="WP_249701263.1">
    <property type="nucleotide sequence ID" value="NZ_JAMFLX010000029.1"/>
</dbReference>
<dbReference type="PROSITE" id="PS00383">
    <property type="entry name" value="TYR_PHOSPHATASE_1"/>
    <property type="match status" value="1"/>
</dbReference>
<protein>
    <recommendedName>
        <fullName evidence="2">Tyrosine specific protein phosphatases domain-containing protein</fullName>
    </recommendedName>
</protein>
<comment type="caution">
    <text evidence="3">The sequence shown here is derived from an EMBL/GenBank/DDBJ whole genome shotgun (WGS) entry which is preliminary data.</text>
</comment>
<reference evidence="3 4" key="1">
    <citation type="submission" date="2022-05" db="EMBL/GenBank/DDBJ databases">
        <authorList>
            <person name="Park J.-S."/>
        </authorList>
    </citation>
    <scope>NUCLEOTIDE SEQUENCE [LARGE SCALE GENOMIC DNA]</scope>
    <source>
        <strain evidence="3 4">2012CJ34-2</strain>
    </source>
</reference>
<sequence>MLKAVLGLGICPGRFDASSKRLYYFNRDLCKDVADIARMGVDIIVSVVPQDELKEKLYVSHYREVVEASGLELREYPIEGEYRSFPRDEDRQKFSDFVTDLSHQVKQGKNVLVHCRNGLGRSAIVLSCTLVALGAESETAVKRLTEICGQDCPKKECQRKYVHEFADRIKSQLQ</sequence>
<dbReference type="EMBL" id="JAMFLX010000029">
    <property type="protein sequence ID" value="MCL6271629.1"/>
    <property type="molecule type" value="Genomic_DNA"/>
</dbReference>
<accession>A0ABT0PJR6</accession>
<keyword evidence="1" id="KW-0378">Hydrolase</keyword>
<dbReference type="Gene3D" id="3.90.190.10">
    <property type="entry name" value="Protein tyrosine phosphatase superfamily"/>
    <property type="match status" value="1"/>
</dbReference>
<dbReference type="Pfam" id="PF22784">
    <property type="entry name" value="PTP-SAK"/>
    <property type="match status" value="1"/>
</dbReference>